<keyword evidence="2" id="KW-1133">Transmembrane helix</keyword>
<evidence type="ECO:0000256" key="1">
    <source>
        <dbReference type="SAM" id="MobiDB-lite"/>
    </source>
</evidence>
<feature type="domain" description="Transglutaminase-like" evidence="3">
    <location>
        <begin position="496"/>
        <end position="565"/>
    </location>
</feature>
<keyword evidence="2" id="KW-0812">Transmembrane</keyword>
<feature type="transmembrane region" description="Helical" evidence="2">
    <location>
        <begin position="618"/>
        <end position="640"/>
    </location>
</feature>
<accession>A0A542CSE2</accession>
<feature type="region of interest" description="Disordered" evidence="1">
    <location>
        <begin position="1"/>
        <end position="22"/>
    </location>
</feature>
<dbReference type="Gene3D" id="3.10.620.30">
    <property type="match status" value="1"/>
</dbReference>
<dbReference type="InterPro" id="IPR038765">
    <property type="entry name" value="Papain-like_cys_pep_sf"/>
</dbReference>
<dbReference type="Pfam" id="PF13559">
    <property type="entry name" value="DUF4129"/>
    <property type="match status" value="1"/>
</dbReference>
<dbReference type="PANTHER" id="PTHR42736">
    <property type="entry name" value="PROTEIN-GLUTAMINE GAMMA-GLUTAMYLTRANSFERASE"/>
    <property type="match status" value="1"/>
</dbReference>
<feature type="transmembrane region" description="Helical" evidence="2">
    <location>
        <begin position="57"/>
        <end position="77"/>
    </location>
</feature>
<dbReference type="Pfam" id="PF01841">
    <property type="entry name" value="Transglut_core"/>
    <property type="match status" value="1"/>
</dbReference>
<dbReference type="InterPro" id="IPR052901">
    <property type="entry name" value="Bact_TGase-like"/>
</dbReference>
<dbReference type="EMBL" id="VFML01000002">
    <property type="protein sequence ID" value="TQI93741.1"/>
    <property type="molecule type" value="Genomic_DNA"/>
</dbReference>
<comment type="caution">
    <text evidence="4">The sequence shown here is derived from an EMBL/GenBank/DDBJ whole genome shotgun (WGS) entry which is preliminary data.</text>
</comment>
<name>A0A542CSE2_AMYCI</name>
<dbReference type="RefSeq" id="WP_142002805.1">
    <property type="nucleotide sequence ID" value="NZ_VFML01000002.1"/>
</dbReference>
<evidence type="ECO:0000259" key="3">
    <source>
        <dbReference type="SMART" id="SM00460"/>
    </source>
</evidence>
<dbReference type="AlphaFoldDB" id="A0A542CSE2"/>
<feature type="transmembrane region" description="Helical" evidence="2">
    <location>
        <begin position="84"/>
        <end position="102"/>
    </location>
</feature>
<dbReference type="SUPFAM" id="SSF54001">
    <property type="entry name" value="Cysteine proteinases"/>
    <property type="match status" value="1"/>
</dbReference>
<dbReference type="Proteomes" id="UP000320876">
    <property type="component" value="Unassembled WGS sequence"/>
</dbReference>
<protein>
    <submittedName>
        <fullName evidence="4">Uncharacterized protein DUF4129</fullName>
    </submittedName>
</protein>
<dbReference type="SMART" id="SM00460">
    <property type="entry name" value="TGc"/>
    <property type="match status" value="1"/>
</dbReference>
<feature type="region of interest" description="Disordered" evidence="1">
    <location>
        <begin position="567"/>
        <end position="612"/>
    </location>
</feature>
<keyword evidence="2" id="KW-0472">Membrane</keyword>
<dbReference type="InterPro" id="IPR021878">
    <property type="entry name" value="TgpA_N"/>
</dbReference>
<evidence type="ECO:0000256" key="2">
    <source>
        <dbReference type="SAM" id="Phobius"/>
    </source>
</evidence>
<dbReference type="OrthoDB" id="9804023at2"/>
<feature type="transmembrane region" description="Helical" evidence="2">
    <location>
        <begin position="34"/>
        <end position="51"/>
    </location>
</feature>
<evidence type="ECO:0000313" key="5">
    <source>
        <dbReference type="Proteomes" id="UP000320876"/>
    </source>
</evidence>
<dbReference type="InterPro" id="IPR002931">
    <property type="entry name" value="Transglutaminase-like"/>
</dbReference>
<organism evidence="4 5">
    <name type="scientific">Amycolatopsis cihanbeyliensis</name>
    <dbReference type="NCBI Taxonomy" id="1128664"/>
    <lineage>
        <taxon>Bacteria</taxon>
        <taxon>Bacillati</taxon>
        <taxon>Actinomycetota</taxon>
        <taxon>Actinomycetes</taxon>
        <taxon>Pseudonocardiales</taxon>
        <taxon>Pseudonocardiaceae</taxon>
        <taxon>Amycolatopsis</taxon>
    </lineage>
</organism>
<proteinExistence type="predicted"/>
<reference evidence="4 5" key="1">
    <citation type="submission" date="2019-06" db="EMBL/GenBank/DDBJ databases">
        <title>Sequencing the genomes of 1000 actinobacteria strains.</title>
        <authorList>
            <person name="Klenk H.-P."/>
        </authorList>
    </citation>
    <scope>NUCLEOTIDE SEQUENCE [LARGE SCALE GENOMIC DNA]</scope>
    <source>
        <strain evidence="4 5">DSM 45679</strain>
    </source>
</reference>
<feature type="transmembrane region" description="Helical" evidence="2">
    <location>
        <begin position="234"/>
        <end position="258"/>
    </location>
</feature>
<dbReference type="InterPro" id="IPR025403">
    <property type="entry name" value="TgpA-like_C"/>
</dbReference>
<feature type="transmembrane region" description="Helical" evidence="2">
    <location>
        <begin position="194"/>
        <end position="213"/>
    </location>
</feature>
<keyword evidence="5" id="KW-1185">Reference proteome</keyword>
<feature type="compositionally biased region" description="Pro residues" evidence="1">
    <location>
        <begin position="593"/>
        <end position="607"/>
    </location>
</feature>
<dbReference type="Pfam" id="PF11992">
    <property type="entry name" value="TgpA_N"/>
    <property type="match status" value="1"/>
</dbReference>
<feature type="transmembrane region" description="Helical" evidence="2">
    <location>
        <begin position="168"/>
        <end position="188"/>
    </location>
</feature>
<dbReference type="PANTHER" id="PTHR42736:SF1">
    <property type="entry name" value="PROTEIN-GLUTAMINE GAMMA-GLUTAMYLTRANSFERASE"/>
    <property type="match status" value="1"/>
</dbReference>
<evidence type="ECO:0000313" key="4">
    <source>
        <dbReference type="EMBL" id="TQI93741.1"/>
    </source>
</evidence>
<feature type="transmembrane region" description="Helical" evidence="2">
    <location>
        <begin position="143"/>
        <end position="163"/>
    </location>
</feature>
<sequence>MSPGQVRTAGRGGPRGGAEAVGTGGRVARTAAELVLCGATIVAGGLLYGRFFATAGYLPQVCGAAVVAVLAATLAGLRRWGSIATLLTAVGGFALLSTYGVFRTTVIHGLPTGDTVAELARGMLGGWARMFTVVPPADLRGDLLITPVLITWIAAFTAATLVLRTRTVLAPVAPGLVAFTAALLFVGAQPGVQLLPTACFLASALLLVLLRAVRSGAELLADSRQAHRLRRATVGRLAAGVPSVAVIILLAVLGGQAFPLSSGADRFDPRALTEPPVRVADTLTPLVTLKTQLRERPPRRLFTVRTGGDAAGLDRVRTAALDEFDGVLWTAADRFLLAGRELAVDPALTASRTVTAEITIDGLAGPFLPVFGWPARLWPAGLDAGAIGFSRDSGVLVNAGDAWQGASYRLTGVLGAPDGGLPRAAPSTGPVYRRYTELPGLPSELHATAQRLTASESTAYAELVAIERYLRGLPYRLGAQPGHSYARLHGLLTGSGSDGKAGFAEQHASAFAVLARAAGFPARVAVGYRLPAARAGVHTVTTRDAHAWAEVHFERYGWVPFEPTGPAVSAAGSRGHPDGELDGSALGPRRPEPPPAARPRPDPPPAPADRSAGPSWEWLLWGAVLLPALGLLVGASIVLAKVRRRRRRRGATGNTARTLGAWQEAVDRLAERGVREPVSRTAVETAEAARAALGARVEPAVELAELATAATYAPTEPADGDVRRAWGLERELRMRLYPPRPSLRWLLAAVDPRPLRPGRHTAGERGNVGTTGIR</sequence>
<gene>
    <name evidence="4" type="ORF">FB471_5882</name>
</gene>